<dbReference type="RefSeq" id="WP_147146444.1">
    <property type="nucleotide sequence ID" value="NZ_BJXN01000005.1"/>
</dbReference>
<dbReference type="EMBL" id="BJXN01000005">
    <property type="protein sequence ID" value="GEM89538.1"/>
    <property type="molecule type" value="Genomic_DNA"/>
</dbReference>
<name>A0A511RIR5_9DEIN</name>
<dbReference type="GO" id="GO:0015450">
    <property type="term" value="F:protein-transporting ATPase activity"/>
    <property type="evidence" value="ECO:0007669"/>
    <property type="project" value="UniProtKB-UniRule"/>
</dbReference>
<evidence type="ECO:0000256" key="9">
    <source>
        <dbReference type="RuleBase" id="RU365087"/>
    </source>
</evidence>
<comment type="subcellular location">
    <subcellularLocation>
        <location evidence="9">Cell membrane</location>
        <topology evidence="9">Multi-pass membrane protein</topology>
    </subcellularLocation>
    <subcellularLocation>
        <location evidence="1">Membrane</location>
        <topology evidence="1">Multi-pass membrane protein</topology>
    </subcellularLocation>
</comment>
<dbReference type="GO" id="GO:0005886">
    <property type="term" value="C:plasma membrane"/>
    <property type="evidence" value="ECO:0007669"/>
    <property type="project" value="UniProtKB-SubCell"/>
</dbReference>
<comment type="similarity">
    <text evidence="2 9">Belongs to the SecG family.</text>
</comment>
<dbReference type="OrthoDB" id="33195at2"/>
<evidence type="ECO:0000256" key="8">
    <source>
        <dbReference type="ARBA" id="ARBA00023136"/>
    </source>
</evidence>
<sequence length="76" mass="7969">MGILYTLLILIYLAIAAGLVWVVLLQEPKQGGGDILGGGATDLFAARGVTGGLYRVTIWLGAAFLVLSVIISKIPR</sequence>
<feature type="transmembrane region" description="Helical" evidence="9">
    <location>
        <begin position="52"/>
        <end position="71"/>
    </location>
</feature>
<keyword evidence="9" id="KW-1003">Cell membrane</keyword>
<comment type="function">
    <text evidence="9">Involved in protein export. Participates in an early event of protein translocation.</text>
</comment>
<keyword evidence="6 9" id="KW-1133">Transmembrane helix</keyword>
<evidence type="ECO:0000256" key="3">
    <source>
        <dbReference type="ARBA" id="ARBA00022448"/>
    </source>
</evidence>
<evidence type="ECO:0000313" key="11">
    <source>
        <dbReference type="Proteomes" id="UP000321827"/>
    </source>
</evidence>
<dbReference type="NCBIfam" id="TIGR00810">
    <property type="entry name" value="secG"/>
    <property type="match status" value="1"/>
</dbReference>
<evidence type="ECO:0000256" key="1">
    <source>
        <dbReference type="ARBA" id="ARBA00004141"/>
    </source>
</evidence>
<proteinExistence type="inferred from homology"/>
<keyword evidence="5 9" id="KW-0653">Protein transport</keyword>
<evidence type="ECO:0000256" key="2">
    <source>
        <dbReference type="ARBA" id="ARBA00008445"/>
    </source>
</evidence>
<evidence type="ECO:0000256" key="6">
    <source>
        <dbReference type="ARBA" id="ARBA00022989"/>
    </source>
</evidence>
<gene>
    <name evidence="10" type="ORF">ODE01S_09720</name>
</gene>
<comment type="caution">
    <text evidence="10">The sequence shown here is derived from an EMBL/GenBank/DDBJ whole genome shotgun (WGS) entry which is preliminary data.</text>
</comment>
<evidence type="ECO:0000256" key="4">
    <source>
        <dbReference type="ARBA" id="ARBA00022692"/>
    </source>
</evidence>
<dbReference type="InterPro" id="IPR004692">
    <property type="entry name" value="SecG"/>
</dbReference>
<protein>
    <recommendedName>
        <fullName evidence="9">Protein-export membrane protein SecG</fullName>
    </recommendedName>
</protein>
<keyword evidence="7 9" id="KW-0811">Translocation</keyword>
<keyword evidence="4 9" id="KW-0812">Transmembrane</keyword>
<accession>A0A511RIR5</accession>
<dbReference type="GO" id="GO:0009306">
    <property type="term" value="P:protein secretion"/>
    <property type="evidence" value="ECO:0007669"/>
    <property type="project" value="UniProtKB-UniRule"/>
</dbReference>
<organism evidence="10 11">
    <name type="scientific">Oceanithermus desulfurans NBRC 100063</name>
    <dbReference type="NCBI Taxonomy" id="1227550"/>
    <lineage>
        <taxon>Bacteria</taxon>
        <taxon>Thermotogati</taxon>
        <taxon>Deinococcota</taxon>
        <taxon>Deinococci</taxon>
        <taxon>Thermales</taxon>
        <taxon>Thermaceae</taxon>
        <taxon>Oceanithermus</taxon>
    </lineage>
</organism>
<evidence type="ECO:0000313" key="10">
    <source>
        <dbReference type="EMBL" id="GEM89538.1"/>
    </source>
</evidence>
<keyword evidence="3 9" id="KW-0813">Transport</keyword>
<dbReference type="AlphaFoldDB" id="A0A511RIR5"/>
<dbReference type="PRINTS" id="PR01651">
    <property type="entry name" value="SECGEXPORT"/>
</dbReference>
<evidence type="ECO:0000256" key="5">
    <source>
        <dbReference type="ARBA" id="ARBA00022927"/>
    </source>
</evidence>
<feature type="transmembrane region" description="Helical" evidence="9">
    <location>
        <begin position="7"/>
        <end position="24"/>
    </location>
</feature>
<dbReference type="Proteomes" id="UP000321827">
    <property type="component" value="Unassembled WGS sequence"/>
</dbReference>
<evidence type="ECO:0000256" key="7">
    <source>
        <dbReference type="ARBA" id="ARBA00023010"/>
    </source>
</evidence>
<keyword evidence="8 9" id="KW-0472">Membrane</keyword>
<reference evidence="10 11" key="1">
    <citation type="submission" date="2019-07" db="EMBL/GenBank/DDBJ databases">
        <title>Whole genome shotgun sequence of Oceanithermus desulfurans NBRC 100063.</title>
        <authorList>
            <person name="Hosoyama A."/>
            <person name="Uohara A."/>
            <person name="Ohji S."/>
            <person name="Ichikawa N."/>
        </authorList>
    </citation>
    <scope>NUCLEOTIDE SEQUENCE [LARGE SCALE GENOMIC DNA]</scope>
    <source>
        <strain evidence="10 11">NBRC 100063</strain>
    </source>
</reference>
<dbReference type="Pfam" id="PF03840">
    <property type="entry name" value="SecG"/>
    <property type="match status" value="1"/>
</dbReference>